<dbReference type="InterPro" id="IPR009078">
    <property type="entry name" value="Ferritin-like_SF"/>
</dbReference>
<name>A0A5B0BH63_9ACTN</name>
<dbReference type="InterPro" id="IPR012348">
    <property type="entry name" value="RNR-like"/>
</dbReference>
<keyword evidence="3" id="KW-0503">Monooxygenase</keyword>
<evidence type="ECO:0000256" key="2">
    <source>
        <dbReference type="ARBA" id="ARBA00023002"/>
    </source>
</evidence>
<dbReference type="RefSeq" id="WP_149510168.1">
    <property type="nucleotide sequence ID" value="NZ_VDFC01000015.1"/>
</dbReference>
<evidence type="ECO:0000313" key="5">
    <source>
        <dbReference type="EMBL" id="KAA0941504.1"/>
    </source>
</evidence>
<proteinExistence type="predicted"/>
<dbReference type="InterPro" id="IPR003430">
    <property type="entry name" value="Phenol_Hydrox"/>
</dbReference>
<dbReference type="GO" id="GO:0016709">
    <property type="term" value="F:oxidoreductase activity, acting on paired donors, with incorporation or reduction of molecular oxygen, NAD(P)H as one donor, and incorporation of one atom of oxygen"/>
    <property type="evidence" value="ECO:0007669"/>
    <property type="project" value="InterPro"/>
</dbReference>
<evidence type="ECO:0000313" key="6">
    <source>
        <dbReference type="Proteomes" id="UP000324965"/>
    </source>
</evidence>
<dbReference type="EMBL" id="VDFC01000015">
    <property type="protein sequence ID" value="KAA0941504.1"/>
    <property type="molecule type" value="Genomic_DNA"/>
</dbReference>
<dbReference type="OrthoDB" id="9806768at2"/>
<evidence type="ECO:0000256" key="4">
    <source>
        <dbReference type="ARBA" id="ARBA00048941"/>
    </source>
</evidence>
<keyword evidence="2" id="KW-0560">Oxidoreductase</keyword>
<dbReference type="InterPro" id="IPR012078">
    <property type="entry name" value="MP_mOase_hydro"/>
</dbReference>
<dbReference type="SUPFAM" id="SSF47240">
    <property type="entry name" value="Ferritin-like"/>
    <property type="match status" value="1"/>
</dbReference>
<sequence length="337" mass="38231">MTNASGGRGRRTWSRFGDVRRRPTPYEVVTGGFHYHFRRDPVPFEMDPEWTLNKWYLAHREGSPFQVADWEDFRDPAALTYRDYVALQHDREVYLDALVDRHEESGSAAALDPGWVDTLRTLFVPLRFPLHVLQMTALYVGQMAPSSYITNCAHFQAADELRRIQRIAYWTRVLADAHGEDLARTATARGAWEDGPAWQPLRRALENLLIAYDWGEAFTALNLAVKPALDVLVDEVFGHLAEANGDGFLTELCTEFGRDARRSREWTRALTGYAVEREPALTGVLDGWVATWRPRADRAVEALADLFTTAPRPLTPTEVTTRVHDTHDAFLAAAHGR</sequence>
<dbReference type="Proteomes" id="UP000324965">
    <property type="component" value="Unassembled WGS sequence"/>
</dbReference>
<evidence type="ECO:0000256" key="3">
    <source>
        <dbReference type="ARBA" id="ARBA00023033"/>
    </source>
</evidence>
<comment type="caution">
    <text evidence="5">The sequence shown here is derived from an EMBL/GenBank/DDBJ whole genome shotgun (WGS) entry which is preliminary data.</text>
</comment>
<organism evidence="5 6">
    <name type="scientific">Streptomyces apricus</name>
    <dbReference type="NCBI Taxonomy" id="1828112"/>
    <lineage>
        <taxon>Bacteria</taxon>
        <taxon>Bacillati</taxon>
        <taxon>Actinomycetota</taxon>
        <taxon>Actinomycetes</taxon>
        <taxon>Kitasatosporales</taxon>
        <taxon>Streptomycetaceae</taxon>
        <taxon>Streptomyces</taxon>
    </lineage>
</organism>
<dbReference type="AlphaFoldDB" id="A0A5B0BH63"/>
<dbReference type="PIRSF" id="PIRSF000040">
    <property type="entry name" value="MMOH_comp"/>
    <property type="match status" value="1"/>
</dbReference>
<dbReference type="Gene3D" id="1.10.620.20">
    <property type="entry name" value="Ribonucleotide Reductase, subunit A"/>
    <property type="match status" value="1"/>
</dbReference>
<reference evidence="5 6" key="1">
    <citation type="submission" date="2019-05" db="EMBL/GenBank/DDBJ databases">
        <authorList>
            <person name="Hariharan J."/>
            <person name="Choudoir M.J."/>
            <person name="Diebold P."/>
            <person name="Panke-Buisse K."/>
            <person name="Buckley D.H."/>
        </authorList>
    </citation>
    <scope>NUCLEOTIDE SEQUENCE [LARGE SCALE GENOMIC DNA]</scope>
    <source>
        <strain evidence="5 6">SUN51</strain>
    </source>
</reference>
<dbReference type="EC" id="1.14.13.227" evidence="1"/>
<accession>A0A5B0BH63</accession>
<protein>
    <recommendedName>
        <fullName evidence="1">propane 2-monooxygenase</fullName>
        <ecNumber evidence="1">1.14.13.227</ecNumber>
    </recommendedName>
</protein>
<gene>
    <name evidence="5" type="ORF">FGF04_05970</name>
</gene>
<dbReference type="Pfam" id="PF02332">
    <property type="entry name" value="Phenol_Hydrox"/>
    <property type="match status" value="1"/>
</dbReference>
<evidence type="ECO:0000256" key="1">
    <source>
        <dbReference type="ARBA" id="ARBA00012710"/>
    </source>
</evidence>
<comment type="catalytic activity">
    <reaction evidence="4">
        <text>propane + NADH + O2 + H(+) = propan-2-ol + NAD(+) + H2O</text>
        <dbReference type="Rhea" id="RHEA:49992"/>
        <dbReference type="ChEBI" id="CHEBI:15377"/>
        <dbReference type="ChEBI" id="CHEBI:15378"/>
        <dbReference type="ChEBI" id="CHEBI:15379"/>
        <dbReference type="ChEBI" id="CHEBI:17824"/>
        <dbReference type="ChEBI" id="CHEBI:32879"/>
        <dbReference type="ChEBI" id="CHEBI:57540"/>
        <dbReference type="ChEBI" id="CHEBI:57945"/>
        <dbReference type="EC" id="1.14.13.227"/>
    </reaction>
</comment>
<keyword evidence="6" id="KW-1185">Reference proteome</keyword>